<dbReference type="RefSeq" id="WP_244020429.1">
    <property type="nucleotide sequence ID" value="NZ_JALHLF010000035.1"/>
</dbReference>
<dbReference type="Gene3D" id="3.40.50.1000">
    <property type="entry name" value="HAD superfamily/HAD-like"/>
    <property type="match status" value="1"/>
</dbReference>
<comment type="catalytic activity">
    <reaction evidence="2">
        <text>alpha,alpha-trehalose 6-phosphate + H2O = alpha,alpha-trehalose + phosphate</text>
        <dbReference type="Rhea" id="RHEA:23420"/>
        <dbReference type="ChEBI" id="CHEBI:15377"/>
        <dbReference type="ChEBI" id="CHEBI:16551"/>
        <dbReference type="ChEBI" id="CHEBI:43474"/>
        <dbReference type="ChEBI" id="CHEBI:58429"/>
        <dbReference type="EC" id="3.1.3.12"/>
    </reaction>
</comment>
<dbReference type="NCBIfam" id="TIGR00685">
    <property type="entry name" value="T6PP"/>
    <property type="match status" value="1"/>
</dbReference>
<organism evidence="3 4">
    <name type="scientific">Novosphingobium organovorum</name>
    <dbReference type="NCBI Taxonomy" id="2930092"/>
    <lineage>
        <taxon>Bacteria</taxon>
        <taxon>Pseudomonadati</taxon>
        <taxon>Pseudomonadota</taxon>
        <taxon>Alphaproteobacteria</taxon>
        <taxon>Sphingomonadales</taxon>
        <taxon>Sphingomonadaceae</taxon>
        <taxon>Novosphingobium</taxon>
    </lineage>
</organism>
<dbReference type="EMBL" id="JALHLF010000035">
    <property type="protein sequence ID" value="MCJ2183113.1"/>
    <property type="molecule type" value="Genomic_DNA"/>
</dbReference>
<dbReference type="SUPFAM" id="SSF56784">
    <property type="entry name" value="HAD-like"/>
    <property type="match status" value="1"/>
</dbReference>
<dbReference type="EC" id="3.1.3.12" evidence="2"/>
<dbReference type="InterPro" id="IPR044651">
    <property type="entry name" value="OTSB-like"/>
</dbReference>
<keyword evidence="2" id="KW-0460">Magnesium</keyword>
<evidence type="ECO:0000256" key="1">
    <source>
        <dbReference type="ARBA" id="ARBA00022801"/>
    </source>
</evidence>
<comment type="caution">
    <text evidence="3">The sequence shown here is derived from an EMBL/GenBank/DDBJ whole genome shotgun (WGS) entry which is preliminary data.</text>
</comment>
<evidence type="ECO:0000256" key="2">
    <source>
        <dbReference type="RuleBase" id="RU361117"/>
    </source>
</evidence>
<dbReference type="InterPro" id="IPR023214">
    <property type="entry name" value="HAD_sf"/>
</dbReference>
<accession>A0ABT0BDQ1</accession>
<keyword evidence="4" id="KW-1185">Reference proteome</keyword>
<evidence type="ECO:0000313" key="4">
    <source>
        <dbReference type="Proteomes" id="UP001162881"/>
    </source>
</evidence>
<name>A0ABT0BDQ1_9SPHN</name>
<keyword evidence="1 2" id="KW-0378">Hydrolase</keyword>
<comment type="pathway">
    <text evidence="2">Glycan biosynthesis; trehalose biosynthesis.</text>
</comment>
<protein>
    <recommendedName>
        <fullName evidence="2">Trehalose 6-phosphate phosphatase</fullName>
        <ecNumber evidence="2">3.1.3.12</ecNumber>
    </recommendedName>
</protein>
<gene>
    <name evidence="3" type="primary">otsB</name>
    <name evidence="3" type="ORF">MTR62_10480</name>
</gene>
<sequence length="231" mass="24094">MEIADHPDEVVVPPGLPGLLTTLADRLEGRLALVSGRAIAALEAMLGPLDIAMAGSHGGEFRPAGTRTVQPLAAPIARSVIARLRDFAQANGDMLVEPKPYSVAVHYRRHPEALEGLLACAQTLAHSDGLHFKHGKQVIELVMPGSDKGAAVDAFMRLDGFAGARPLFLGDDVTDEDAFRAMAPHGGAGVLVGPPRASAAHWRLPDVASVHAWLHAALDASPSSEGSGKPA</sequence>
<comment type="cofactor">
    <cofactor evidence="2">
        <name>Mg(2+)</name>
        <dbReference type="ChEBI" id="CHEBI:18420"/>
    </cofactor>
</comment>
<dbReference type="PANTHER" id="PTHR43768">
    <property type="entry name" value="TREHALOSE 6-PHOSPHATE PHOSPHATASE"/>
    <property type="match status" value="1"/>
</dbReference>
<comment type="similarity">
    <text evidence="2">Belongs to the trehalose phosphatase family.</text>
</comment>
<dbReference type="Proteomes" id="UP001162881">
    <property type="component" value="Unassembled WGS sequence"/>
</dbReference>
<proteinExistence type="inferred from homology"/>
<keyword evidence="2" id="KW-0479">Metal-binding</keyword>
<dbReference type="PANTHER" id="PTHR43768:SF3">
    <property type="entry name" value="TREHALOSE 6-PHOSPHATE PHOSPHATASE"/>
    <property type="match status" value="1"/>
</dbReference>
<dbReference type="Pfam" id="PF02358">
    <property type="entry name" value="Trehalose_PPase"/>
    <property type="match status" value="1"/>
</dbReference>
<dbReference type="InterPro" id="IPR003337">
    <property type="entry name" value="Trehalose_PPase"/>
</dbReference>
<dbReference type="GO" id="GO:0004805">
    <property type="term" value="F:trehalose-phosphatase activity"/>
    <property type="evidence" value="ECO:0007669"/>
    <property type="project" value="UniProtKB-EC"/>
</dbReference>
<comment type="function">
    <text evidence="2">Removes the phosphate from trehalose 6-phosphate to produce free trehalose.</text>
</comment>
<dbReference type="InterPro" id="IPR036412">
    <property type="entry name" value="HAD-like_sf"/>
</dbReference>
<dbReference type="Gene3D" id="3.30.70.1020">
    <property type="entry name" value="Trehalose-6-phosphate phosphatase related protein, domain 2"/>
    <property type="match status" value="1"/>
</dbReference>
<reference evidence="3" key="1">
    <citation type="submission" date="2022-03" db="EMBL/GenBank/DDBJ databases">
        <title>Identification of a novel bacterium isolated from mangrove sediments.</title>
        <authorList>
            <person name="Pan X."/>
        </authorList>
    </citation>
    <scope>NUCLEOTIDE SEQUENCE</scope>
    <source>
        <strain evidence="3">B1949</strain>
    </source>
</reference>
<evidence type="ECO:0000313" key="3">
    <source>
        <dbReference type="EMBL" id="MCJ2183113.1"/>
    </source>
</evidence>